<dbReference type="SUPFAM" id="SSF49303">
    <property type="entry name" value="beta-Galactosidase/glucuronidase domain"/>
    <property type="match status" value="1"/>
</dbReference>
<keyword evidence="6" id="KW-0378">Hydrolase</keyword>
<dbReference type="InterPro" id="IPR013783">
    <property type="entry name" value="Ig-like_fold"/>
</dbReference>
<dbReference type="SUPFAM" id="SSF74650">
    <property type="entry name" value="Galactose mutarotase-like"/>
    <property type="match status" value="1"/>
</dbReference>
<dbReference type="Gene3D" id="3.20.20.80">
    <property type="entry name" value="Glycosidases"/>
    <property type="match status" value="1"/>
</dbReference>
<dbReference type="SUPFAM" id="SSF49785">
    <property type="entry name" value="Galactose-binding domain-like"/>
    <property type="match status" value="1"/>
</dbReference>
<evidence type="ECO:0000256" key="4">
    <source>
        <dbReference type="ARBA" id="ARBA00011245"/>
    </source>
</evidence>
<feature type="domain" description="Beta galactosidase small chain/" evidence="13">
    <location>
        <begin position="708"/>
        <end position="850"/>
    </location>
</feature>
<reference evidence="14" key="1">
    <citation type="submission" date="2022-12" db="EMBL/GenBank/DDBJ databases">
        <title>Phocaeicola acetigenes sp. nov., isolated feces from a healthy human.</title>
        <authorList>
            <person name="Do H."/>
            <person name="Ha Y.B."/>
            <person name="Kim J.-S."/>
            <person name="Suh M.K."/>
            <person name="Kim H.S."/>
            <person name="Lee J.-S."/>
        </authorList>
    </citation>
    <scope>NUCLEOTIDE SEQUENCE</scope>
    <source>
        <strain evidence="14">KGMB11183</strain>
    </source>
</reference>
<comment type="catalytic activity">
    <reaction evidence="1">
        <text>Hydrolysis of terminal non-reducing beta-D-galactose residues in beta-D-galactosides.</text>
        <dbReference type="EC" id="3.2.1.23"/>
    </reaction>
</comment>
<evidence type="ECO:0000256" key="3">
    <source>
        <dbReference type="ARBA" id="ARBA00007401"/>
    </source>
</evidence>
<dbReference type="InterPro" id="IPR006103">
    <property type="entry name" value="Glyco_hydro_2_cat"/>
</dbReference>
<accession>A0ABT4PJD0</accession>
<dbReference type="Gene3D" id="2.60.40.10">
    <property type="entry name" value="Immunoglobulins"/>
    <property type="match status" value="1"/>
</dbReference>
<dbReference type="InterPro" id="IPR014718">
    <property type="entry name" value="GH-type_carb-bd"/>
</dbReference>
<evidence type="ECO:0000259" key="11">
    <source>
        <dbReference type="Pfam" id="PF02836"/>
    </source>
</evidence>
<dbReference type="InterPro" id="IPR006102">
    <property type="entry name" value="Ig-like_GH2"/>
</dbReference>
<dbReference type="EMBL" id="JAPZVM010000009">
    <property type="protein sequence ID" value="MCZ8373165.1"/>
    <property type="molecule type" value="Genomic_DNA"/>
</dbReference>
<dbReference type="PRINTS" id="PR00132">
    <property type="entry name" value="GLHYDRLASE2"/>
</dbReference>
<evidence type="ECO:0000256" key="5">
    <source>
        <dbReference type="ARBA" id="ARBA00012756"/>
    </source>
</evidence>
<comment type="cofactor">
    <cofactor evidence="2">
        <name>Ca(2+)</name>
        <dbReference type="ChEBI" id="CHEBI:29108"/>
    </cofactor>
</comment>
<dbReference type="Gene3D" id="2.60.120.260">
    <property type="entry name" value="Galactose-binding domain-like"/>
    <property type="match status" value="1"/>
</dbReference>
<dbReference type="InterPro" id="IPR006101">
    <property type="entry name" value="Glyco_hydro_2"/>
</dbReference>
<dbReference type="InterPro" id="IPR011013">
    <property type="entry name" value="Gal_mutarotase_sf_dom"/>
</dbReference>
<organism evidence="14 15">
    <name type="scientific">Phocaeicola acetigenes</name>
    <dbReference type="NCBI Taxonomy" id="3016083"/>
    <lineage>
        <taxon>Bacteria</taxon>
        <taxon>Pseudomonadati</taxon>
        <taxon>Bacteroidota</taxon>
        <taxon>Bacteroidia</taxon>
        <taxon>Bacteroidales</taxon>
        <taxon>Bacteroidaceae</taxon>
        <taxon>Phocaeicola</taxon>
    </lineage>
</organism>
<keyword evidence="8" id="KW-0326">Glycosidase</keyword>
<evidence type="ECO:0000256" key="8">
    <source>
        <dbReference type="ARBA" id="ARBA00023295"/>
    </source>
</evidence>
<evidence type="ECO:0000313" key="15">
    <source>
        <dbReference type="Proteomes" id="UP001141933"/>
    </source>
</evidence>
<feature type="domain" description="Glycoside hydrolase family 2 catalytic" evidence="11">
    <location>
        <begin position="277"/>
        <end position="494"/>
    </location>
</feature>
<dbReference type="PANTHER" id="PTHR46323">
    <property type="entry name" value="BETA-GALACTOSIDASE"/>
    <property type="match status" value="1"/>
</dbReference>
<evidence type="ECO:0000256" key="1">
    <source>
        <dbReference type="ARBA" id="ARBA00001412"/>
    </source>
</evidence>
<dbReference type="InterPro" id="IPR050347">
    <property type="entry name" value="Bact_Beta-galactosidase"/>
</dbReference>
<dbReference type="Pfam" id="PF02837">
    <property type="entry name" value="Glyco_hydro_2_N"/>
    <property type="match status" value="1"/>
</dbReference>
<evidence type="ECO:0000313" key="14">
    <source>
        <dbReference type="EMBL" id="MCZ8373165.1"/>
    </source>
</evidence>
<dbReference type="PANTHER" id="PTHR46323:SF2">
    <property type="entry name" value="BETA-GALACTOSIDASE"/>
    <property type="match status" value="1"/>
</dbReference>
<dbReference type="SUPFAM" id="SSF51445">
    <property type="entry name" value="(Trans)glycosidases"/>
    <property type="match status" value="1"/>
</dbReference>
<evidence type="ECO:0000256" key="2">
    <source>
        <dbReference type="ARBA" id="ARBA00001913"/>
    </source>
</evidence>
<comment type="subunit">
    <text evidence="4">Monomer.</text>
</comment>
<evidence type="ECO:0000256" key="6">
    <source>
        <dbReference type="ARBA" id="ARBA00022801"/>
    </source>
</evidence>
<evidence type="ECO:0000259" key="12">
    <source>
        <dbReference type="Pfam" id="PF02837"/>
    </source>
</evidence>
<protein>
    <recommendedName>
        <fullName evidence="5">beta-galactosidase</fullName>
        <ecNumber evidence="5">3.2.1.23</ecNumber>
    </recommendedName>
    <alternativeName>
        <fullName evidence="9">Lactase</fullName>
    </alternativeName>
</protein>
<keyword evidence="15" id="KW-1185">Reference proteome</keyword>
<dbReference type="Pfam" id="PF02836">
    <property type="entry name" value="Glyco_hydro_2_C"/>
    <property type="match status" value="1"/>
</dbReference>
<gene>
    <name evidence="14" type="ORF">O6P32_10685</name>
</gene>
<dbReference type="InterPro" id="IPR036156">
    <property type="entry name" value="Beta-gal/glucu_dom_sf"/>
</dbReference>
<name>A0ABT4PJD0_9BACT</name>
<feature type="domain" description="Glycoside hydrolase family 2 immunoglobulin-like beta-sandwich" evidence="10">
    <location>
        <begin position="173"/>
        <end position="275"/>
    </location>
</feature>
<dbReference type="Proteomes" id="UP001141933">
    <property type="component" value="Unassembled WGS sequence"/>
</dbReference>
<evidence type="ECO:0000256" key="7">
    <source>
        <dbReference type="ARBA" id="ARBA00022837"/>
    </source>
</evidence>
<dbReference type="InterPro" id="IPR004199">
    <property type="entry name" value="B-gal_small/dom_5"/>
</dbReference>
<keyword evidence="7" id="KW-0106">Calcium</keyword>
<sequence>MCIGPNIISGANSSAEHHIYWLPDKVITVESPIQSLNGEWELKYSAKSKWTKVEVPGEVAMQGYAIEHDKPFLYRKRIVVPKEYAGKRVILRFDGVYSYARLKINGKFVREHWGGFTRWETDVTSFLKIGGKNEIVLEVTDRLDEISYASGYAHHPIGGILRDVMLFAMPENHLHDIYVETDLDSLYKDAELRVRCVYEGSLGADVVFSLITPDGKEVRLPENKRSLKVGENEYSFNISDPLKWDAEHPHLYTLKVSLQKDGKVQTVFSRSVGFREVEVSGDRMLVNGRQVKLRGACRHDIHPKLGRTTSAELDSLDVVLFKEANMNFVRTSHYPPTERFLQYCDRYGIYVESESAVCFVDTHRQKNYAPGRTQNDTAYTHRYLGQCQEMVKAFRSHPSILFWSIGNESMYGTNFQLCYDWVKKTDRTRPVIFSYPGTVPADKKIFDILSMHYQDVYGNLEQWGKVTRGFQGEGIPVVFDEWAHPACYTYATLRTDPNIREFWGKSLDMMWSGLFDARGGLGGAIWGYIDETFALPEPKVGEAYWKEFAHTAKPEGFRGNCVGYGEWGIVDVWRRKKPEFWSTKKAYSPVRLMTEREVAYTAGQPVVLTVYNRFDHTNLNEIKAIYTYKGQQGEAILSAVDPHQKGTLTIPEKAWEEGELVQIEFYSKDNFLIDKYQLVLGSEDVQLPAAQISGALSISEDAEKVLVKGNNFEIPFDKETGLIVNAKVGDEVLIQKGPFLNAYINLNHLSGAEVRKIADHYAVLETEWKKTSFSYHEDGNCVYVTLKGTYKDIKVSFRIKVTASGELSVNYTTDRLPNGFLRETGLLFWVNDDIKTLDWKRKGYWDYYPEGELSGNEGTVSLYNVYKPLYGERPEQPWVMDTHNYYYWSDKGAVCNTPLTQIAKGMKENIYYYTLCTLNHELSVISPDASVACRMDKAEEGTLKLYINNRWDYPEIAWGNFCKTLEALPCYGEINIRLN</sequence>
<dbReference type="Gene3D" id="2.70.98.10">
    <property type="match status" value="1"/>
</dbReference>
<feature type="domain" description="Glycosyl hydrolases family 2 sugar binding" evidence="12">
    <location>
        <begin position="31"/>
        <end position="170"/>
    </location>
</feature>
<comment type="similarity">
    <text evidence="3">Belongs to the glycosyl hydrolase 2 family.</text>
</comment>
<dbReference type="InterPro" id="IPR006104">
    <property type="entry name" value="Glyco_hydro_2_N"/>
</dbReference>
<dbReference type="InterPro" id="IPR008979">
    <property type="entry name" value="Galactose-bd-like_sf"/>
</dbReference>
<dbReference type="InterPro" id="IPR017853">
    <property type="entry name" value="GH"/>
</dbReference>
<proteinExistence type="inferred from homology"/>
<comment type="caution">
    <text evidence="14">The sequence shown here is derived from an EMBL/GenBank/DDBJ whole genome shotgun (WGS) entry which is preliminary data.</text>
</comment>
<evidence type="ECO:0000259" key="13">
    <source>
        <dbReference type="Pfam" id="PF02929"/>
    </source>
</evidence>
<evidence type="ECO:0000256" key="9">
    <source>
        <dbReference type="ARBA" id="ARBA00032230"/>
    </source>
</evidence>
<evidence type="ECO:0000259" key="10">
    <source>
        <dbReference type="Pfam" id="PF00703"/>
    </source>
</evidence>
<dbReference type="EC" id="3.2.1.23" evidence="5"/>
<dbReference type="Pfam" id="PF00703">
    <property type="entry name" value="Glyco_hydro_2"/>
    <property type="match status" value="1"/>
</dbReference>
<dbReference type="Pfam" id="PF02929">
    <property type="entry name" value="Bgal_small_N"/>
    <property type="match status" value="1"/>
</dbReference>